<proteinExistence type="predicted"/>
<keyword evidence="1" id="KW-0812">Transmembrane</keyword>
<protein>
    <submittedName>
        <fullName evidence="3">Entry exclusion protein TrbK</fullName>
    </submittedName>
</protein>
<accession>A0A2Z2PDA7</accession>
<organism evidence="3">
    <name type="scientific">Agrobacterium genomosp. 6</name>
    <dbReference type="NCBI Taxonomy" id="1183411"/>
    <lineage>
        <taxon>Bacteria</taxon>
        <taxon>Pseudomonadati</taxon>
        <taxon>Pseudomonadota</taxon>
        <taxon>Alphaproteobacteria</taxon>
        <taxon>Hyphomicrobiales</taxon>
        <taxon>Rhizobiaceae</taxon>
        <taxon>Rhizobium/Agrobacterium group</taxon>
        <taxon>Agrobacterium</taxon>
        <taxon>Agrobacterium tumefaciens complex</taxon>
    </lineage>
</organism>
<dbReference type="Pfam" id="PF10907">
    <property type="entry name" value="DUF2749"/>
    <property type="match status" value="1"/>
</dbReference>
<keyword evidence="1" id="KW-0472">Membrane</keyword>
<sequence length="69" mass="7448">MSPRILIALVVAGGIGLGGGFLVWLIVQPGATSAESSGSGEARREYRERFFSGDPDRDVRGGQEMKPRW</sequence>
<dbReference type="RefSeq" id="WP_080830775.1">
    <property type="nucleotide sequence ID" value="NZ_KY000025.1"/>
</dbReference>
<keyword evidence="3" id="KW-0614">Plasmid</keyword>
<dbReference type="InterPro" id="IPR020065">
    <property type="entry name" value="Conjugal_tfr_protein_TrbK"/>
</dbReference>
<evidence type="ECO:0000256" key="1">
    <source>
        <dbReference type="SAM" id="Phobius"/>
    </source>
</evidence>
<dbReference type="EMBL" id="KY000025">
    <property type="protein sequence ID" value="ASK40753.1"/>
    <property type="molecule type" value="Genomic_DNA"/>
</dbReference>
<feature type="transmembrane region" description="Helical" evidence="1">
    <location>
        <begin position="6"/>
        <end position="27"/>
    </location>
</feature>
<dbReference type="NCBIfam" id="TIGR04361">
    <property type="entry name" value="TrbK_Ti"/>
    <property type="match status" value="1"/>
</dbReference>
<evidence type="ECO:0000313" key="3">
    <source>
        <dbReference type="EMBL" id="ASK40753.1"/>
    </source>
</evidence>
<geneLocation type="plasmid" evidence="4">
    <name>pTi_CFBP5499</name>
</geneLocation>
<keyword evidence="1" id="KW-1133">Transmembrane helix</keyword>
<geneLocation type="plasmid" evidence="3">
    <name>pTi_AR125</name>
</geneLocation>
<dbReference type="InterPro" id="IPR024475">
    <property type="entry name" value="TrbJ/K_C"/>
</dbReference>
<dbReference type="EMBL" id="KY000029">
    <property type="protein sequence ID" value="ASK41516.1"/>
    <property type="molecule type" value="Genomic_DNA"/>
</dbReference>
<name>A0A2Z2PDA7_9HYPH</name>
<evidence type="ECO:0000259" key="2">
    <source>
        <dbReference type="Pfam" id="PF10907"/>
    </source>
</evidence>
<evidence type="ECO:0000313" key="4">
    <source>
        <dbReference type="EMBL" id="ASK41516.1"/>
    </source>
</evidence>
<feature type="domain" description="Type IV conjugative transfer protein TrbJ/K C-terminal" evidence="2">
    <location>
        <begin position="1"/>
        <end position="69"/>
    </location>
</feature>
<reference evidence="3" key="1">
    <citation type="submission" date="2016-10" db="EMBL/GenBank/DDBJ databases">
        <title>Agrobacterium Ti plasmids: Classification based on T-DNA and Vir regions organization.</title>
        <authorList>
            <person name="Nabi N."/>
            <person name="Vial L."/>
            <person name="Ben Hafsa A."/>
            <person name="Chapulliot D."/>
            <person name="Berard A."/>
            <person name="Chauveau A."/>
            <person name="Le Paslier M.-C."/>
            <person name="Harzallah Skhiri F."/>
            <person name="Brunel D."/>
            <person name="Nesme X."/>
            <person name="Chaouachi M."/>
        </authorList>
    </citation>
    <scope>NUCLEOTIDE SEQUENCE</scope>
    <source>
        <strain evidence="3">AR125</strain>
        <strain evidence="4">CFBP5499</strain>
        <plasmid evidence="3">pTi_AR125</plasmid>
        <plasmid evidence="4">pTi_CFBP5499</plasmid>
    </source>
</reference>
<dbReference type="AlphaFoldDB" id="A0A2Z2PDA7"/>